<protein>
    <submittedName>
        <fullName evidence="1">DUF2288 family protein</fullName>
    </submittedName>
</protein>
<dbReference type="EMBL" id="CP066167">
    <property type="protein sequence ID" value="QQD19813.1"/>
    <property type="molecule type" value="Genomic_DNA"/>
</dbReference>
<sequence length="101" mass="11436">MTQAPSELDIKLNRETARIPWRELQRFYAQGAVIAVGQNMDLIHVAKAFAEDDSPWIAALLEAGDVARVEESQASQWFDEDREVWAVVVAPWVLVQSERAK</sequence>
<dbReference type="KEGG" id="snan:I6N98_08250"/>
<evidence type="ECO:0000313" key="1">
    <source>
        <dbReference type="EMBL" id="QQD19813.1"/>
    </source>
</evidence>
<reference evidence="1 2" key="1">
    <citation type="submission" date="2020-12" db="EMBL/GenBank/DDBJ databases">
        <authorList>
            <person name="Shan Y."/>
        </authorList>
    </citation>
    <scope>NUCLEOTIDE SEQUENCE [LARGE SCALE GENOMIC DNA]</scope>
    <source>
        <strain evidence="2">csc3.9</strain>
    </source>
</reference>
<evidence type="ECO:0000313" key="2">
    <source>
        <dbReference type="Proteomes" id="UP000596063"/>
    </source>
</evidence>
<proteinExistence type="predicted"/>
<dbReference type="InterPro" id="IPR018741">
    <property type="entry name" value="DUF2288"/>
</dbReference>
<dbReference type="Pfam" id="PF10052">
    <property type="entry name" value="DUF2288"/>
    <property type="match status" value="1"/>
</dbReference>
<dbReference type="Proteomes" id="UP000596063">
    <property type="component" value="Chromosome"/>
</dbReference>
<gene>
    <name evidence="1" type="ORF">I6N98_08250</name>
</gene>
<accession>A0A7T4R3K8</accession>
<keyword evidence="2" id="KW-1185">Reference proteome</keyword>
<organism evidence="1 2">
    <name type="scientific">Spongiibacter nanhainus</name>
    <dbReference type="NCBI Taxonomy" id="2794344"/>
    <lineage>
        <taxon>Bacteria</taxon>
        <taxon>Pseudomonadati</taxon>
        <taxon>Pseudomonadota</taxon>
        <taxon>Gammaproteobacteria</taxon>
        <taxon>Cellvibrionales</taxon>
        <taxon>Spongiibacteraceae</taxon>
        <taxon>Spongiibacter</taxon>
    </lineage>
</organism>
<dbReference type="RefSeq" id="WP_198571297.1">
    <property type="nucleotide sequence ID" value="NZ_CP066167.1"/>
</dbReference>
<name>A0A7T4R3K8_9GAMM</name>
<dbReference type="AlphaFoldDB" id="A0A7T4R3K8"/>